<dbReference type="AlphaFoldDB" id="A0AB35L406"/>
<protein>
    <recommendedName>
        <fullName evidence="3">Transposase</fullName>
    </recommendedName>
</protein>
<reference evidence="1" key="2">
    <citation type="submission" date="2023-10" db="EMBL/GenBank/DDBJ databases">
        <title>Analysis of Resistance Genes of Carbapenem-resistant Providencia rettgeri.</title>
        <authorList>
            <person name="Liu M."/>
        </authorList>
    </citation>
    <scope>NUCLEOTIDE SEQUENCE</scope>
    <source>
        <strain evidence="1">QITACRE101</strain>
    </source>
</reference>
<reference evidence="1" key="1">
    <citation type="submission" date="2023-04" db="EMBL/GenBank/DDBJ databases">
        <authorList>
            <person name="Li W."/>
        </authorList>
    </citation>
    <scope>NUCLEOTIDE SEQUENCE</scope>
    <source>
        <strain evidence="1">QITACRE101</strain>
    </source>
</reference>
<name>A0AB35L406_PRORE</name>
<comment type="caution">
    <text evidence="1">The sequence shown here is derived from an EMBL/GenBank/DDBJ whole genome shotgun (WGS) entry which is preliminary data.</text>
</comment>
<proteinExistence type="predicted"/>
<evidence type="ECO:0000313" key="2">
    <source>
        <dbReference type="Proteomes" id="UP001162044"/>
    </source>
</evidence>
<gene>
    <name evidence="1" type="ORF">QDQ51_00015</name>
</gene>
<accession>A0AB35L406</accession>
<dbReference type="EMBL" id="JARVQW010000001">
    <property type="protein sequence ID" value="MDH2303808.1"/>
    <property type="molecule type" value="Genomic_DNA"/>
</dbReference>
<dbReference type="RefSeq" id="WP_161772307.1">
    <property type="nucleotide sequence ID" value="NZ_JARVQW010000001.1"/>
</dbReference>
<evidence type="ECO:0000313" key="1">
    <source>
        <dbReference type="EMBL" id="MDH2303808.1"/>
    </source>
</evidence>
<dbReference type="Proteomes" id="UP001162044">
    <property type="component" value="Unassembled WGS sequence"/>
</dbReference>
<sequence length="46" mass="4951">MSKPSTIFIGMDVHEETTDVAFVSTEDSAVSFYGTILPTVVLLSTL</sequence>
<evidence type="ECO:0008006" key="3">
    <source>
        <dbReference type="Google" id="ProtNLM"/>
    </source>
</evidence>
<organism evidence="1 2">
    <name type="scientific">Providencia rettgeri</name>
    <dbReference type="NCBI Taxonomy" id="587"/>
    <lineage>
        <taxon>Bacteria</taxon>
        <taxon>Pseudomonadati</taxon>
        <taxon>Pseudomonadota</taxon>
        <taxon>Gammaproteobacteria</taxon>
        <taxon>Enterobacterales</taxon>
        <taxon>Morganellaceae</taxon>
        <taxon>Providencia</taxon>
    </lineage>
</organism>